<feature type="region of interest" description="Disordered" evidence="2">
    <location>
        <begin position="219"/>
        <end position="390"/>
    </location>
</feature>
<evidence type="ECO:0000313" key="3">
    <source>
        <dbReference type="Ensembl" id="ENSSSCP00030034846.1"/>
    </source>
</evidence>
<sequence>MGPVLAQSPSGLPQIWPRCPRADQASLCPRVPRALCLCLSLQGPGFLPWVPRLLRQGPSAGSAAAGHVLGQGGGALGLPSPACCPGRYTGSGVLPARATSAELDAGLTARKHPCPRGAPSVPTLMCTVTAGLSRGHPLPLSAHQRGRAAPRPGRAAGMRRTSRPHRLPFSPGEQRPQKVVSGGRLIGSQAATGAALPFPRSPRGPSASLGALSAWDLRESVGPPSAPPTKRHCRSLSEPEELARCRSPWRPGGSKVWTPVPKRRCHSGGSATLLGGPGTGSAGSAGSPPKPRPASASARSGLPDPGPARLLAGPCTLSPQRRLSLSQEHLAEGAAGPPSPASMPASTPASTPELGRRPGLLRCRSQPCVRAGGPGRRKRRLEEDARWPRPALDFLKMTRTLKNSKSLCSLDCEDEEDTHAKAATSSRRDPHSPPGSARPGPASPTSPSLGAPWEWAAGEAGSRGDPRDWDSAGEEGELDLEQIESN</sequence>
<dbReference type="Pfam" id="PF15242">
    <property type="entry name" value="FAM53"/>
    <property type="match status" value="2"/>
</dbReference>
<feature type="compositionally biased region" description="Acidic residues" evidence="2">
    <location>
        <begin position="471"/>
        <end position="486"/>
    </location>
</feature>
<dbReference type="Ensembl" id="ENSSSCT00055011170.1">
    <property type="protein sequence ID" value="ENSSSCP00055008817.1"/>
    <property type="gene ID" value="ENSSSCG00055005752.1"/>
</dbReference>
<organism evidence="3 4">
    <name type="scientific">Sus scrofa</name>
    <name type="common">Pig</name>
    <dbReference type="NCBI Taxonomy" id="9823"/>
    <lineage>
        <taxon>Eukaryota</taxon>
        <taxon>Metazoa</taxon>
        <taxon>Chordata</taxon>
        <taxon>Craniata</taxon>
        <taxon>Vertebrata</taxon>
        <taxon>Euteleostomi</taxon>
        <taxon>Mammalia</taxon>
        <taxon>Eutheria</taxon>
        <taxon>Laurasiatheria</taxon>
        <taxon>Artiodactyla</taxon>
        <taxon>Suina</taxon>
        <taxon>Suidae</taxon>
        <taxon>Sus</taxon>
    </lineage>
</organism>
<dbReference type="PANTHER" id="PTHR28567">
    <property type="entry name" value="PROTEIN FAM53A-LIKE ISOFORM X1"/>
    <property type="match status" value="1"/>
</dbReference>
<dbReference type="AlphaFoldDB" id="A0A8D0XDX5"/>
<dbReference type="Ensembl" id="ENSSSCT00030076316.1">
    <property type="protein sequence ID" value="ENSSSCP00030034846.1"/>
    <property type="gene ID" value="ENSSSCG00030054795.1"/>
</dbReference>
<protein>
    <recommendedName>
        <fullName evidence="5">Family with sequence similarity 53 member A</fullName>
    </recommendedName>
</protein>
<name>A0A8D0XDX5_PIG</name>
<proteinExistence type="inferred from homology"/>
<evidence type="ECO:0000313" key="4">
    <source>
        <dbReference type="Proteomes" id="UP000694570"/>
    </source>
</evidence>
<feature type="compositionally biased region" description="Low complexity" evidence="2">
    <location>
        <begin position="332"/>
        <end position="353"/>
    </location>
</feature>
<feature type="compositionally biased region" description="Low complexity" evidence="2">
    <location>
        <begin position="434"/>
        <end position="460"/>
    </location>
</feature>
<evidence type="ECO:0008006" key="5">
    <source>
        <dbReference type="Google" id="ProtNLM"/>
    </source>
</evidence>
<feature type="compositionally biased region" description="Low complexity" evidence="2">
    <location>
        <begin position="147"/>
        <end position="159"/>
    </location>
</feature>
<feature type="compositionally biased region" description="Basic and acidic residues" evidence="2">
    <location>
        <begin position="235"/>
        <end position="244"/>
    </location>
</feature>
<feature type="region of interest" description="Disordered" evidence="2">
    <location>
        <begin position="405"/>
        <end position="486"/>
    </location>
</feature>
<evidence type="ECO:0000256" key="1">
    <source>
        <dbReference type="ARBA" id="ARBA00010984"/>
    </source>
</evidence>
<dbReference type="Proteomes" id="UP000694724">
    <property type="component" value="Unplaced"/>
</dbReference>
<dbReference type="PANTHER" id="PTHR28567:SF2">
    <property type="entry name" value="PROTEIN FAM53A"/>
    <property type="match status" value="1"/>
</dbReference>
<comment type="similarity">
    <text evidence="1">Belongs to the FAM53 family.</text>
</comment>
<feature type="compositionally biased region" description="Polar residues" evidence="2">
    <location>
        <begin position="317"/>
        <end position="327"/>
    </location>
</feature>
<evidence type="ECO:0000256" key="2">
    <source>
        <dbReference type="SAM" id="MobiDB-lite"/>
    </source>
</evidence>
<reference evidence="3" key="1">
    <citation type="submission" date="2025-05" db="UniProtKB">
        <authorList>
            <consortium name="Ensembl"/>
        </authorList>
    </citation>
    <scope>IDENTIFICATION</scope>
</reference>
<dbReference type="Proteomes" id="UP000694570">
    <property type="component" value="Unplaced"/>
</dbReference>
<accession>A0A8D0XDX5</accession>
<feature type="compositionally biased region" description="Low complexity" evidence="2">
    <location>
        <begin position="284"/>
        <end position="303"/>
    </location>
</feature>
<dbReference type="InterPro" id="IPR029356">
    <property type="entry name" value="FAM53"/>
</dbReference>
<feature type="region of interest" description="Disordered" evidence="2">
    <location>
        <begin position="137"/>
        <end position="178"/>
    </location>
</feature>